<dbReference type="PRINTS" id="PR00032">
    <property type="entry name" value="HTHARAC"/>
</dbReference>
<dbReference type="CDD" id="cd17536">
    <property type="entry name" value="REC_YesN-like"/>
    <property type="match status" value="1"/>
</dbReference>
<evidence type="ECO:0000256" key="4">
    <source>
        <dbReference type="PROSITE-ProRule" id="PRU00169"/>
    </source>
</evidence>
<dbReference type="InterPro" id="IPR020449">
    <property type="entry name" value="Tscrpt_reg_AraC-type_HTH"/>
</dbReference>
<reference evidence="9" key="1">
    <citation type="submission" date="2012-01" db="EMBL/GenBank/DDBJ databases">
        <title>Complete sequence of chromosome of Thermobacillus composti KWC4.</title>
        <authorList>
            <person name="Lucas S."/>
            <person name="Han J."/>
            <person name="Lapidus A."/>
            <person name="Cheng J.-F."/>
            <person name="Goodwin L."/>
            <person name="Pitluck S."/>
            <person name="Peters L."/>
            <person name="Ovchinnikova G."/>
            <person name="Teshima H."/>
            <person name="Detter J.C."/>
            <person name="Han C."/>
            <person name="Tapia R."/>
            <person name="Land M."/>
            <person name="Hauser L."/>
            <person name="Kyrpides N."/>
            <person name="Ivanova N."/>
            <person name="Pagani I."/>
            <person name="Anderson I."/>
            <person name="Woyke T."/>
        </authorList>
    </citation>
    <scope>NUCLEOTIDE SEQUENCE [LARGE SCALE GENOMIC DNA]</scope>
    <source>
        <strain evidence="9">DSM 18247 / JCM 13945 / KWC4</strain>
    </source>
</reference>
<dbReference type="InterPro" id="IPR018062">
    <property type="entry name" value="HTH_AraC-typ_CS"/>
</dbReference>
<keyword evidence="1" id="KW-0805">Transcription regulation</keyword>
<dbReference type="Gene3D" id="1.10.10.60">
    <property type="entry name" value="Homeodomain-like"/>
    <property type="match status" value="2"/>
</dbReference>
<evidence type="ECO:0000313" key="9">
    <source>
        <dbReference type="Proteomes" id="UP000010795"/>
    </source>
</evidence>
<dbReference type="EMBL" id="CP003255">
    <property type="protein sequence ID" value="AGA59014.1"/>
    <property type="molecule type" value="Genomic_DNA"/>
</dbReference>
<gene>
    <name evidence="8" type="ordered locus">Theco_2950</name>
</gene>
<dbReference type="PROSITE" id="PS00041">
    <property type="entry name" value="HTH_ARAC_FAMILY_1"/>
    <property type="match status" value="1"/>
</dbReference>
<keyword evidence="2 8" id="KW-0238">DNA-binding</keyword>
<dbReference type="HOGENOM" id="CLU_000445_5_0_9"/>
<dbReference type="Pfam" id="PF00072">
    <property type="entry name" value="Response_reg"/>
    <property type="match status" value="1"/>
</dbReference>
<feature type="domain" description="Response regulatory" evidence="7">
    <location>
        <begin position="4"/>
        <end position="121"/>
    </location>
</feature>
<accession>L0EHA7</accession>
<keyword evidence="9" id="KW-1185">Reference proteome</keyword>
<feature type="region of interest" description="Disordered" evidence="5">
    <location>
        <begin position="527"/>
        <end position="547"/>
    </location>
</feature>
<dbReference type="GO" id="GO:0003700">
    <property type="term" value="F:DNA-binding transcription factor activity"/>
    <property type="evidence" value="ECO:0007669"/>
    <property type="project" value="InterPro"/>
</dbReference>
<feature type="compositionally biased region" description="Basic and acidic residues" evidence="5">
    <location>
        <begin position="537"/>
        <end position="547"/>
    </location>
</feature>
<evidence type="ECO:0000256" key="2">
    <source>
        <dbReference type="ARBA" id="ARBA00023125"/>
    </source>
</evidence>
<feature type="modified residue" description="4-aspartylphosphate" evidence="4">
    <location>
        <position position="56"/>
    </location>
</feature>
<sequence length="547" mass="62960">MPYNLLIVDDEALAVEGVKADLEPDKLDIGKLFTAFNANQAKDIFARERVDILLCDIEMPQGSGLELLRWVREQRFDTVSIFLTCHSDFHYAKEAIRLGSLDYLLKPVLKADLEQAIRQAQAVIDRNNEMNKFSQVHQLWMKHHALIIERFWLDLVNHVIPANPMAIREHIEQLQLPFAEDMIVLPILISVQRWHKELTRRDERVLEYALKKTAEEMILGDRYNGMFLSLDKGLLLGILVAGRNFVWDYERLNEICNQYIESCNRYFYCDLSCYLGLPAAIHQVADMAAKLRAQDQNNVAFVNRVFVLNETGSHERTIRLPDLNVWLSLLKNGTREHVIGEIEEFLEGLVRQQKIDSKALHQIHQDVMQAIYTYLNIKGIQAHQLFGDQESIRISAQAGRSVRDLLAWVHHAVNKAVDQAEAVRESSAVVQTVKQYIANHIDDEGLTREAVARVVFLNPDHLSRMFKKETGFSISDYILLERINLAKQLLDRTNIPISAIASSVGYTNFSHFAKIFKKYTGVKPSEYRSRISQRGQDTAHDRQVSRF</sequence>
<dbReference type="GO" id="GO:0043565">
    <property type="term" value="F:sequence-specific DNA binding"/>
    <property type="evidence" value="ECO:0007669"/>
    <property type="project" value="InterPro"/>
</dbReference>
<dbReference type="InterPro" id="IPR009057">
    <property type="entry name" value="Homeodomain-like_sf"/>
</dbReference>
<feature type="domain" description="HTH araC/xylS-type" evidence="6">
    <location>
        <begin position="431"/>
        <end position="530"/>
    </location>
</feature>
<dbReference type="eggNOG" id="COG2207">
    <property type="taxonomic scope" value="Bacteria"/>
</dbReference>
<evidence type="ECO:0000256" key="5">
    <source>
        <dbReference type="SAM" id="MobiDB-lite"/>
    </source>
</evidence>
<evidence type="ECO:0000313" key="8">
    <source>
        <dbReference type="EMBL" id="AGA59014.1"/>
    </source>
</evidence>
<evidence type="ECO:0000259" key="7">
    <source>
        <dbReference type="PROSITE" id="PS50110"/>
    </source>
</evidence>
<dbReference type="GO" id="GO:0000160">
    <property type="term" value="P:phosphorelay signal transduction system"/>
    <property type="evidence" value="ECO:0007669"/>
    <property type="project" value="InterPro"/>
</dbReference>
<dbReference type="AlphaFoldDB" id="L0EHA7"/>
<dbReference type="PANTHER" id="PTHR43280:SF28">
    <property type="entry name" value="HTH-TYPE TRANSCRIPTIONAL ACTIVATOR RHAS"/>
    <property type="match status" value="1"/>
</dbReference>
<dbReference type="SMART" id="SM00342">
    <property type="entry name" value="HTH_ARAC"/>
    <property type="match status" value="1"/>
</dbReference>
<dbReference type="SUPFAM" id="SSF52172">
    <property type="entry name" value="CheY-like"/>
    <property type="match status" value="1"/>
</dbReference>
<dbReference type="InterPro" id="IPR001789">
    <property type="entry name" value="Sig_transdc_resp-reg_receiver"/>
</dbReference>
<dbReference type="SUPFAM" id="SSF46689">
    <property type="entry name" value="Homeodomain-like"/>
    <property type="match status" value="2"/>
</dbReference>
<dbReference type="Pfam" id="PF12833">
    <property type="entry name" value="HTH_18"/>
    <property type="match status" value="1"/>
</dbReference>
<dbReference type="PROSITE" id="PS50110">
    <property type="entry name" value="RESPONSE_REGULATORY"/>
    <property type="match status" value="1"/>
</dbReference>
<organism evidence="8 9">
    <name type="scientific">Thermobacillus composti (strain DSM 18247 / JCM 13945 / KWC4)</name>
    <dbReference type="NCBI Taxonomy" id="717605"/>
    <lineage>
        <taxon>Bacteria</taxon>
        <taxon>Bacillati</taxon>
        <taxon>Bacillota</taxon>
        <taxon>Bacilli</taxon>
        <taxon>Bacillales</taxon>
        <taxon>Paenibacillaceae</taxon>
        <taxon>Thermobacillus</taxon>
    </lineage>
</organism>
<dbReference type="KEGG" id="tco:Theco_2950"/>
<dbReference type="STRING" id="717605.Theco_2950"/>
<dbReference type="PROSITE" id="PS01124">
    <property type="entry name" value="HTH_ARAC_FAMILY_2"/>
    <property type="match status" value="1"/>
</dbReference>
<keyword evidence="3" id="KW-0804">Transcription</keyword>
<keyword evidence="4" id="KW-0597">Phosphoprotein</keyword>
<dbReference type="InterPro" id="IPR018060">
    <property type="entry name" value="HTH_AraC"/>
</dbReference>
<proteinExistence type="predicted"/>
<evidence type="ECO:0000256" key="1">
    <source>
        <dbReference type="ARBA" id="ARBA00023015"/>
    </source>
</evidence>
<dbReference type="SMART" id="SM00448">
    <property type="entry name" value="REC"/>
    <property type="match status" value="1"/>
</dbReference>
<evidence type="ECO:0000256" key="3">
    <source>
        <dbReference type="ARBA" id="ARBA00023163"/>
    </source>
</evidence>
<evidence type="ECO:0000259" key="6">
    <source>
        <dbReference type="PROSITE" id="PS01124"/>
    </source>
</evidence>
<name>L0EHA7_THECK</name>
<dbReference type="eggNOG" id="COG4753">
    <property type="taxonomic scope" value="Bacteria"/>
</dbReference>
<dbReference type="Gene3D" id="3.40.50.2300">
    <property type="match status" value="1"/>
</dbReference>
<dbReference type="Proteomes" id="UP000010795">
    <property type="component" value="Chromosome"/>
</dbReference>
<dbReference type="InterPro" id="IPR011006">
    <property type="entry name" value="CheY-like_superfamily"/>
</dbReference>
<protein>
    <submittedName>
        <fullName evidence="8">Response regulator containing CheY-like receiver domain and AraC-type DNA-binding domain</fullName>
    </submittedName>
</protein>
<dbReference type="PANTHER" id="PTHR43280">
    <property type="entry name" value="ARAC-FAMILY TRANSCRIPTIONAL REGULATOR"/>
    <property type="match status" value="1"/>
</dbReference>